<dbReference type="InParanoid" id="I1SAL3"/>
<proteinExistence type="predicted"/>
<dbReference type="EnsemblFungi" id="CEF86654">
    <property type="protein sequence ID" value="CEF86654"/>
    <property type="gene ID" value="FGRRES_13894"/>
</dbReference>
<dbReference type="AlphaFoldDB" id="I1SAL3"/>
<organism evidence="1 3">
    <name type="scientific">Gibberella zeae (strain ATCC MYA-4620 / CBS 123657 / FGSC 9075 / NRRL 31084 / PH-1)</name>
    <name type="common">Wheat head blight fungus</name>
    <name type="synonym">Fusarium graminearum</name>
    <dbReference type="NCBI Taxonomy" id="229533"/>
    <lineage>
        <taxon>Eukaryota</taxon>
        <taxon>Fungi</taxon>
        <taxon>Dikarya</taxon>
        <taxon>Ascomycota</taxon>
        <taxon>Pezizomycotina</taxon>
        <taxon>Sordariomycetes</taxon>
        <taxon>Hypocreomycetidae</taxon>
        <taxon>Hypocreales</taxon>
        <taxon>Nectriaceae</taxon>
        <taxon>Fusarium</taxon>
    </lineage>
</organism>
<reference evidence="2 3" key="1">
    <citation type="journal article" date="2007" name="Science">
        <title>The Fusarium graminearum genome reveals a link between localized polymorphism and pathogen specialization.</title>
        <authorList>
            <person name="Cuomo C.A."/>
            <person name="Gueldener U."/>
            <person name="Xu J.-R."/>
            <person name="Trail F."/>
            <person name="Turgeon B.G."/>
            <person name="Di Pietro A."/>
            <person name="Walton J.D."/>
            <person name="Ma L.-J."/>
            <person name="Baker S.E."/>
            <person name="Rep M."/>
            <person name="Adam G."/>
            <person name="Antoniw J."/>
            <person name="Baldwin T."/>
            <person name="Calvo S.E."/>
            <person name="Chang Y.-L."/>
            <person name="DeCaprio D."/>
            <person name="Gale L.R."/>
            <person name="Gnerre S."/>
            <person name="Goswami R.S."/>
            <person name="Hammond-Kosack K."/>
            <person name="Harris L.J."/>
            <person name="Hilburn K."/>
            <person name="Kennell J.C."/>
            <person name="Kroken S."/>
            <person name="Magnuson J.K."/>
            <person name="Mannhaupt G."/>
            <person name="Mauceli E.W."/>
            <person name="Mewes H.-W."/>
            <person name="Mitterbauer R."/>
            <person name="Muehlbauer G."/>
            <person name="Muensterkoetter M."/>
            <person name="Nelson D."/>
            <person name="O'Donnell K."/>
            <person name="Ouellet T."/>
            <person name="Qi W."/>
            <person name="Quesneville H."/>
            <person name="Roncero M.I.G."/>
            <person name="Seong K.-Y."/>
            <person name="Tetko I.V."/>
            <person name="Urban M."/>
            <person name="Waalwijk C."/>
            <person name="Ward T.J."/>
            <person name="Yao J."/>
            <person name="Birren B.W."/>
            <person name="Kistler H.C."/>
        </authorList>
    </citation>
    <scope>NUCLEOTIDE SEQUENCE [LARGE SCALE GENOMIC DNA]</scope>
    <source>
        <strain evidence="3">ATCC MYA-4620 / CBS 123657 / FGSC 9075 / NRRL 31084 / PH-1</strain>
        <strain evidence="2">PH-1 / ATCC MYA-4620 / FGSC 9075 / NRRL 31084</strain>
    </source>
</reference>
<accession>I1SAL3</accession>
<protein>
    <submittedName>
        <fullName evidence="1">Chromosome 3, complete genome</fullName>
    </submittedName>
</protein>
<dbReference type="RefSeq" id="XP_011325489.1">
    <property type="nucleotide sequence ID" value="XM_011327187.1"/>
</dbReference>
<dbReference type="Proteomes" id="UP000070720">
    <property type="component" value="Chromosome 3"/>
</dbReference>
<keyword evidence="3" id="KW-1185">Reference proteome</keyword>
<dbReference type="VEuPathDB" id="FungiDB:FGRAMPH1_01G20739"/>
<name>I1SAL3_GIBZE</name>
<reference evidence="1 3" key="3">
    <citation type="journal article" date="2015" name="BMC Genomics">
        <title>The completed genome sequence of the pathogenic ascomycete fungus Fusarium graminearum.</title>
        <authorList>
            <person name="King R."/>
            <person name="Urban M."/>
            <person name="Hammond-Kosack M.C."/>
            <person name="Hassani-Pak K."/>
            <person name="Hammond-Kosack K.E."/>
        </authorList>
    </citation>
    <scope>NUCLEOTIDE SEQUENCE [LARGE SCALE GENOMIC DNA]</scope>
    <source>
        <strain evidence="3">ATCC MYA-4620 / CBS 123657 / FGSC 9075 / NRRL 31084 / PH-1</strain>
        <strain evidence="1">PH-1</strain>
    </source>
</reference>
<gene>
    <name evidence="1" type="ORF">FGRAMPH1_01T20739</name>
</gene>
<dbReference type="HOGENOM" id="CLU_2210303_0_0_1"/>
<evidence type="ECO:0000313" key="2">
    <source>
        <dbReference type="EnsemblFungi" id="CEF86654"/>
    </source>
</evidence>
<reference evidence="2" key="4">
    <citation type="submission" date="2017-01" db="UniProtKB">
        <authorList>
            <consortium name="EnsemblFungi"/>
        </authorList>
    </citation>
    <scope>IDENTIFICATION</scope>
    <source>
        <strain evidence="2">PH-1 / ATCC MYA-4620 / FGSC 9075 / NRRL 31084</strain>
    </source>
</reference>
<dbReference type="EMBL" id="HG970334">
    <property type="protein sequence ID" value="CEF86654.1"/>
    <property type="molecule type" value="Genomic_DNA"/>
</dbReference>
<evidence type="ECO:0000313" key="1">
    <source>
        <dbReference type="EMBL" id="CEF86654.1"/>
    </source>
</evidence>
<reference evidence="2 3" key="2">
    <citation type="journal article" date="2010" name="Nature">
        <title>Comparative genomics reveals mobile pathogenicity chromosomes in Fusarium.</title>
        <authorList>
            <person name="Ma L.J."/>
            <person name="van der Does H.C."/>
            <person name="Borkovich K.A."/>
            <person name="Coleman J.J."/>
            <person name="Daboussi M.J."/>
            <person name="Di Pietro A."/>
            <person name="Dufresne M."/>
            <person name="Freitag M."/>
            <person name="Grabherr M."/>
            <person name="Henrissat B."/>
            <person name="Houterman P.M."/>
            <person name="Kang S."/>
            <person name="Shim W.B."/>
            <person name="Woloshuk C."/>
            <person name="Xie X."/>
            <person name="Xu J.R."/>
            <person name="Antoniw J."/>
            <person name="Baker S.E."/>
            <person name="Bluhm B.H."/>
            <person name="Breakspear A."/>
            <person name="Brown D.W."/>
            <person name="Butchko R.A."/>
            <person name="Chapman S."/>
            <person name="Coulson R."/>
            <person name="Coutinho P.M."/>
            <person name="Danchin E.G."/>
            <person name="Diener A."/>
            <person name="Gale L.R."/>
            <person name="Gardiner D.M."/>
            <person name="Goff S."/>
            <person name="Hammond-Kosack K.E."/>
            <person name="Hilburn K."/>
            <person name="Hua-Van A."/>
            <person name="Jonkers W."/>
            <person name="Kazan K."/>
            <person name="Kodira C.D."/>
            <person name="Koehrsen M."/>
            <person name="Kumar L."/>
            <person name="Lee Y.H."/>
            <person name="Li L."/>
            <person name="Manners J.M."/>
            <person name="Miranda-Saavedra D."/>
            <person name="Mukherjee M."/>
            <person name="Park G."/>
            <person name="Park J."/>
            <person name="Park S.Y."/>
            <person name="Proctor R.H."/>
            <person name="Regev A."/>
            <person name="Ruiz-Roldan M.C."/>
            <person name="Sain D."/>
            <person name="Sakthikumar S."/>
            <person name="Sykes S."/>
            <person name="Schwartz D.C."/>
            <person name="Turgeon B.G."/>
            <person name="Wapinski I."/>
            <person name="Yoder O."/>
            <person name="Young S."/>
            <person name="Zeng Q."/>
            <person name="Zhou S."/>
            <person name="Galagan J."/>
            <person name="Cuomo C.A."/>
            <person name="Kistler H.C."/>
            <person name="Rep M."/>
        </authorList>
    </citation>
    <scope>GENOME REANNOTATION</scope>
    <source>
        <strain evidence="3">ATCC MYA-4620 / CBS 123657 / FGSC 9075 / NRRL 31084 / PH-1</strain>
        <strain evidence="2">PH-1 / ATCC MYA-4620 / FGSC 9075 / NRRL 31084</strain>
    </source>
</reference>
<accession>A0A098DZ55</accession>
<evidence type="ECO:0000313" key="3">
    <source>
        <dbReference type="Proteomes" id="UP000070720"/>
    </source>
</evidence>
<sequence>MPLFRQIVVFVTHENTTQIRAAQAQLTCCKPPTSHKLQLLTSLESWAIHKEVTFTNSDELGMKILALMKYLFRALQNLLLSGFADEAKNPISWVTRLIRLWAHLNPK</sequence>
<dbReference type="KEGG" id="fgr:FGSG_13894"/>